<evidence type="ECO:0000313" key="1">
    <source>
        <dbReference type="EMBL" id="GIY01923.1"/>
    </source>
</evidence>
<evidence type="ECO:0000313" key="2">
    <source>
        <dbReference type="Proteomes" id="UP001054837"/>
    </source>
</evidence>
<dbReference type="EMBL" id="BPLQ01003627">
    <property type="protein sequence ID" value="GIY01923.1"/>
    <property type="molecule type" value="Genomic_DNA"/>
</dbReference>
<gene>
    <name evidence="1" type="ORF">CDAR_525681</name>
</gene>
<reference evidence="1 2" key="1">
    <citation type="submission" date="2021-06" db="EMBL/GenBank/DDBJ databases">
        <title>Caerostris darwini draft genome.</title>
        <authorList>
            <person name="Kono N."/>
            <person name="Arakawa K."/>
        </authorList>
    </citation>
    <scope>NUCLEOTIDE SEQUENCE [LARGE SCALE GENOMIC DNA]</scope>
</reference>
<protein>
    <submittedName>
        <fullName evidence="1">Uncharacterized protein</fullName>
    </submittedName>
</protein>
<accession>A0AAV4Q3D7</accession>
<organism evidence="1 2">
    <name type="scientific">Caerostris darwini</name>
    <dbReference type="NCBI Taxonomy" id="1538125"/>
    <lineage>
        <taxon>Eukaryota</taxon>
        <taxon>Metazoa</taxon>
        <taxon>Ecdysozoa</taxon>
        <taxon>Arthropoda</taxon>
        <taxon>Chelicerata</taxon>
        <taxon>Arachnida</taxon>
        <taxon>Araneae</taxon>
        <taxon>Araneomorphae</taxon>
        <taxon>Entelegynae</taxon>
        <taxon>Araneoidea</taxon>
        <taxon>Araneidae</taxon>
        <taxon>Caerostris</taxon>
    </lineage>
</organism>
<keyword evidence="2" id="KW-1185">Reference proteome</keyword>
<name>A0AAV4Q3D7_9ARAC</name>
<comment type="caution">
    <text evidence="1">The sequence shown here is derived from an EMBL/GenBank/DDBJ whole genome shotgun (WGS) entry which is preliminary data.</text>
</comment>
<sequence>MRFKMARFLSSECVRSGRVSLTHGSSPARRRLWVREFFLCSQKKVQHTTVPVASAGLAKKRRLYWVRDATAVKVTASLER</sequence>
<dbReference type="Proteomes" id="UP001054837">
    <property type="component" value="Unassembled WGS sequence"/>
</dbReference>
<proteinExistence type="predicted"/>
<dbReference type="AlphaFoldDB" id="A0AAV4Q3D7"/>